<evidence type="ECO:0000313" key="7">
    <source>
        <dbReference type="Proteomes" id="UP000284990"/>
    </source>
</evidence>
<dbReference type="EMBL" id="VZAZ01000009">
    <property type="protein sequence ID" value="MQO54632.1"/>
    <property type="molecule type" value="Genomic_DNA"/>
</dbReference>
<feature type="transmembrane region" description="Helical" evidence="1">
    <location>
        <begin position="56"/>
        <end position="74"/>
    </location>
</feature>
<name>A0A174QA71_9BACT</name>
<feature type="transmembrane region" description="Helical" evidence="1">
    <location>
        <begin position="34"/>
        <end position="51"/>
    </location>
</feature>
<feature type="transmembrane region" description="Helical" evidence="1">
    <location>
        <begin position="94"/>
        <end position="125"/>
    </location>
</feature>
<proteinExistence type="predicted"/>
<feature type="domain" description="YutG/PgpA" evidence="2">
    <location>
        <begin position="18"/>
        <end position="167"/>
    </location>
</feature>
<accession>A0A174QA71</accession>
<dbReference type="EMBL" id="QROP01000019">
    <property type="protein sequence ID" value="RHL37654.1"/>
    <property type="molecule type" value="Genomic_DNA"/>
</dbReference>
<dbReference type="EMBL" id="QSFW01000033">
    <property type="protein sequence ID" value="RHA83312.1"/>
    <property type="molecule type" value="Genomic_DNA"/>
</dbReference>
<keyword evidence="1" id="KW-0812">Transmembrane</keyword>
<dbReference type="AlphaFoldDB" id="A0A174QA71"/>
<dbReference type="Proteomes" id="UP000284990">
    <property type="component" value="Unassembled WGS sequence"/>
</dbReference>
<dbReference type="Pfam" id="PF04608">
    <property type="entry name" value="PgpA"/>
    <property type="match status" value="1"/>
</dbReference>
<evidence type="ECO:0000313" key="4">
    <source>
        <dbReference type="EMBL" id="RHA83312.1"/>
    </source>
</evidence>
<protein>
    <submittedName>
        <fullName evidence="3">Phosphatidylglycerophosphatase A</fullName>
    </submittedName>
</protein>
<dbReference type="InterPro" id="IPR036681">
    <property type="entry name" value="PgpA-like_sf"/>
</dbReference>
<evidence type="ECO:0000313" key="8">
    <source>
        <dbReference type="Proteomes" id="UP000358159"/>
    </source>
</evidence>
<dbReference type="InterPro" id="IPR026037">
    <property type="entry name" value="PgpA"/>
</dbReference>
<dbReference type="PANTHER" id="PTHR36305:SF1">
    <property type="entry name" value="PHOSPHATIDYLGLYCEROPHOSPHATASE A"/>
    <property type="match status" value="1"/>
</dbReference>
<reference evidence="3 8" key="2">
    <citation type="submission" date="2019-09" db="EMBL/GenBank/DDBJ databases">
        <title>Distinct polysaccharide growth profiles of human intestinal Prevotella copri isolates.</title>
        <authorList>
            <person name="Fehlner-Peach H."/>
            <person name="Magnabosco C."/>
            <person name="Raghavan V."/>
            <person name="Scher J.U."/>
            <person name="Tett A."/>
            <person name="Cox L.M."/>
            <person name="Gottsegen C."/>
            <person name="Watters A."/>
            <person name="Wiltshire- Gordon J.D."/>
            <person name="Segata N."/>
            <person name="Bonneau R."/>
            <person name="Littman D.R."/>
        </authorList>
    </citation>
    <scope>NUCLEOTIDE SEQUENCE [LARGE SCALE GENOMIC DNA]</scope>
    <source>
        <strain evidence="3 8">BVe41219</strain>
    </source>
</reference>
<evidence type="ECO:0000313" key="3">
    <source>
        <dbReference type="EMBL" id="MQO54632.1"/>
    </source>
</evidence>
<dbReference type="SUPFAM" id="SSF101307">
    <property type="entry name" value="YutG-like"/>
    <property type="match status" value="1"/>
</dbReference>
<dbReference type="GO" id="GO:0008962">
    <property type="term" value="F:phosphatidylglycerophosphatase activity"/>
    <property type="evidence" value="ECO:0007669"/>
    <property type="project" value="InterPro"/>
</dbReference>
<dbReference type="Proteomes" id="UP000358159">
    <property type="component" value="Unassembled WGS sequence"/>
</dbReference>
<keyword evidence="1" id="KW-1133">Transmembrane helix</keyword>
<sequence length="182" mass="19953">MSNNNNKQLGEAPWLHVIISTGLGTGFVPKAPGTAGAFLALLIWIGLYYVLSPIGLMVATILLVVSSLLIGVWTDNVMEKYWGEDPRAVVIDEFFGTWVAALAAVCVDGPAYVSISLATIGFVLFRVIDITKPLGCRWIDRNIHGGWGCMLDDALAGFYAFIVTLIIRYFHLVEYIHGTYNL</sequence>
<dbReference type="Proteomes" id="UP000283672">
    <property type="component" value="Unassembled WGS sequence"/>
</dbReference>
<comment type="caution">
    <text evidence="3">The sequence shown here is derived from an EMBL/GenBank/DDBJ whole genome shotgun (WGS) entry which is preliminary data.</text>
</comment>
<organism evidence="3 8">
    <name type="scientific">Segatella copri</name>
    <dbReference type="NCBI Taxonomy" id="165179"/>
    <lineage>
        <taxon>Bacteria</taxon>
        <taxon>Pseudomonadati</taxon>
        <taxon>Bacteroidota</taxon>
        <taxon>Bacteroidia</taxon>
        <taxon>Bacteroidales</taxon>
        <taxon>Prevotellaceae</taxon>
        <taxon>Segatella</taxon>
    </lineage>
</organism>
<dbReference type="PIRSF" id="PIRSF006162">
    <property type="entry name" value="PgpA"/>
    <property type="match status" value="1"/>
</dbReference>
<keyword evidence="1" id="KW-0472">Membrane</keyword>
<dbReference type="eggNOG" id="COG1267">
    <property type="taxonomic scope" value="Bacteria"/>
</dbReference>
<feature type="transmembrane region" description="Helical" evidence="1">
    <location>
        <begin position="146"/>
        <end position="170"/>
    </location>
</feature>
<evidence type="ECO:0000259" key="2">
    <source>
        <dbReference type="Pfam" id="PF04608"/>
    </source>
</evidence>
<dbReference type="RefSeq" id="WP_118191575.1">
    <property type="nucleotide sequence ID" value="NZ_CP152484.1"/>
</dbReference>
<dbReference type="PANTHER" id="PTHR36305">
    <property type="entry name" value="PHOSPHATIDYLGLYCEROPHOSPHATASE A"/>
    <property type="match status" value="1"/>
</dbReference>
<dbReference type="InterPro" id="IPR007686">
    <property type="entry name" value="YutG/PgpA"/>
</dbReference>
<gene>
    <name evidence="5" type="ORF">DW026_08720</name>
    <name evidence="4" type="ORF">DW916_13040</name>
    <name evidence="3" type="ORF">F7D42_02685</name>
</gene>
<dbReference type="CDD" id="cd06971">
    <property type="entry name" value="PgpA"/>
    <property type="match status" value="1"/>
</dbReference>
<reference evidence="6 7" key="1">
    <citation type="submission" date="2018-08" db="EMBL/GenBank/DDBJ databases">
        <title>A genome reference for cultivated species of the human gut microbiota.</title>
        <authorList>
            <person name="Zou Y."/>
            <person name="Xue W."/>
            <person name="Luo G."/>
        </authorList>
    </citation>
    <scope>NUCLEOTIDE SEQUENCE [LARGE SCALE GENOMIC DNA]</scope>
    <source>
        <strain evidence="5 6">AF38-11</strain>
        <strain evidence="4 7">AM42-23AC</strain>
    </source>
</reference>
<evidence type="ECO:0000256" key="1">
    <source>
        <dbReference type="SAM" id="Phobius"/>
    </source>
</evidence>
<dbReference type="GO" id="GO:0006629">
    <property type="term" value="P:lipid metabolic process"/>
    <property type="evidence" value="ECO:0007669"/>
    <property type="project" value="InterPro"/>
</dbReference>
<evidence type="ECO:0000313" key="6">
    <source>
        <dbReference type="Proteomes" id="UP000283672"/>
    </source>
</evidence>
<evidence type="ECO:0000313" key="5">
    <source>
        <dbReference type="EMBL" id="RHL37654.1"/>
    </source>
</evidence>